<evidence type="ECO:0000313" key="2">
    <source>
        <dbReference type="EMBL" id="GAA3085080.1"/>
    </source>
</evidence>
<protein>
    <submittedName>
        <fullName evidence="2">Uncharacterized protein</fullName>
    </submittedName>
</protein>
<keyword evidence="3" id="KW-1185">Reference proteome</keyword>
<sequence>MTNNLDTLATALYAATDDLLQDTRTWRRGGQPWDSGGSGPRATSTDTYPVHFEGREDPKPAPRPTVSYPIRFEDR</sequence>
<accession>A0ABP6M7B2</accession>
<evidence type="ECO:0000313" key="3">
    <source>
        <dbReference type="Proteomes" id="UP001501637"/>
    </source>
</evidence>
<gene>
    <name evidence="2" type="ORF">GCM10010449_06050</name>
</gene>
<name>A0ABP6M7B2_9ACTN</name>
<organism evidence="2 3">
    <name type="scientific">Streptomyces rectiviolaceus</name>
    <dbReference type="NCBI Taxonomy" id="332591"/>
    <lineage>
        <taxon>Bacteria</taxon>
        <taxon>Bacillati</taxon>
        <taxon>Actinomycetota</taxon>
        <taxon>Actinomycetes</taxon>
        <taxon>Kitasatosporales</taxon>
        <taxon>Streptomycetaceae</taxon>
        <taxon>Streptomyces</taxon>
    </lineage>
</organism>
<reference evidence="3" key="1">
    <citation type="journal article" date="2019" name="Int. J. Syst. Evol. Microbiol.">
        <title>The Global Catalogue of Microorganisms (GCM) 10K type strain sequencing project: providing services to taxonomists for standard genome sequencing and annotation.</title>
        <authorList>
            <consortium name="The Broad Institute Genomics Platform"/>
            <consortium name="The Broad Institute Genome Sequencing Center for Infectious Disease"/>
            <person name="Wu L."/>
            <person name="Ma J."/>
        </authorList>
    </citation>
    <scope>NUCLEOTIDE SEQUENCE [LARGE SCALE GENOMIC DNA]</scope>
    <source>
        <strain evidence="3">JCM 9092</strain>
    </source>
</reference>
<proteinExistence type="predicted"/>
<feature type="region of interest" description="Disordered" evidence="1">
    <location>
        <begin position="26"/>
        <end position="75"/>
    </location>
</feature>
<evidence type="ECO:0000256" key="1">
    <source>
        <dbReference type="SAM" id="MobiDB-lite"/>
    </source>
</evidence>
<dbReference type="EMBL" id="BAAAUG010000013">
    <property type="protein sequence ID" value="GAA3085080.1"/>
    <property type="molecule type" value="Genomic_DNA"/>
</dbReference>
<dbReference type="Proteomes" id="UP001501637">
    <property type="component" value="Unassembled WGS sequence"/>
</dbReference>
<comment type="caution">
    <text evidence="2">The sequence shown here is derived from an EMBL/GenBank/DDBJ whole genome shotgun (WGS) entry which is preliminary data.</text>
</comment>